<keyword evidence="7" id="KW-1185">Reference proteome</keyword>
<evidence type="ECO:0000256" key="1">
    <source>
        <dbReference type="ARBA" id="ARBA00022801"/>
    </source>
</evidence>
<feature type="region of interest" description="Disordered" evidence="3">
    <location>
        <begin position="232"/>
        <end position="284"/>
    </location>
</feature>
<dbReference type="AlphaFoldDB" id="A0AAV0VZX1"/>
<feature type="domain" description="CCHC-type" evidence="4">
    <location>
        <begin position="300"/>
        <end position="314"/>
    </location>
</feature>
<dbReference type="Pfam" id="PF00098">
    <property type="entry name" value="zf-CCHC"/>
    <property type="match status" value="2"/>
</dbReference>
<dbReference type="CDD" id="cd00303">
    <property type="entry name" value="retropepsin_like"/>
    <property type="match status" value="1"/>
</dbReference>
<dbReference type="InterPro" id="IPR051714">
    <property type="entry name" value="Znf_CCHC_NABP"/>
</dbReference>
<dbReference type="PROSITE" id="PS50175">
    <property type="entry name" value="ASP_PROT_RETROV"/>
    <property type="match status" value="1"/>
</dbReference>
<dbReference type="SMART" id="SM00343">
    <property type="entry name" value="ZnF_C2HC"/>
    <property type="match status" value="2"/>
</dbReference>
<evidence type="ECO:0000256" key="2">
    <source>
        <dbReference type="PROSITE-ProRule" id="PRU00047"/>
    </source>
</evidence>
<evidence type="ECO:0000259" key="4">
    <source>
        <dbReference type="PROSITE" id="PS50158"/>
    </source>
</evidence>
<dbReference type="GO" id="GO:0004190">
    <property type="term" value="F:aspartic-type endopeptidase activity"/>
    <property type="evidence" value="ECO:0007669"/>
    <property type="project" value="InterPro"/>
</dbReference>
<keyword evidence="2" id="KW-0862">Zinc</keyword>
<dbReference type="InterPro" id="IPR036875">
    <property type="entry name" value="Znf_CCHC_sf"/>
</dbReference>
<comment type="caution">
    <text evidence="6">The sequence shown here is derived from an EMBL/GenBank/DDBJ whole genome shotgun (WGS) entry which is preliminary data.</text>
</comment>
<dbReference type="Gene3D" id="2.40.70.10">
    <property type="entry name" value="Acid Proteases"/>
    <property type="match status" value="1"/>
</dbReference>
<keyword evidence="2" id="KW-0863">Zinc-finger</keyword>
<dbReference type="InterPro" id="IPR001878">
    <property type="entry name" value="Znf_CCHC"/>
</dbReference>
<accession>A0AAV0VZX1</accession>
<feature type="compositionally biased region" description="Basic and acidic residues" evidence="3">
    <location>
        <begin position="232"/>
        <end position="250"/>
    </location>
</feature>
<evidence type="ECO:0000313" key="7">
    <source>
        <dbReference type="Proteomes" id="UP001160148"/>
    </source>
</evidence>
<sequence>MSSDGDDVQGQAQAPKAPTYNELIALIDKLQARLLSNKSDDGDANNHEQNRSVSELSTRQPALDFRVLPDLDKTVGVFNGRESTHAAADWLTSVEGVADLNCWPFAYRLQFVRANVQGAARDWFVGRTFQNWPDFRTQFNATFIRTVRMSDRWDALRRRNQNKDEHSMDYFQSKVRLCRDLSLTFDEVRDHVIQGLHSREMAMYALCRVHKDENDLLADILDWERMDSLRKTDTKSDRPVKYKDLNKTSEQRSQSTGDLQKDKRTWRRAVPVGDKAVAATSSQESKVTEKVTDDVERGSCFNCHKVGHLSRDCPTKRKPMTCFRCGTAGHMVTNCPTRQQVSIVAEQKNVEARHPYQKVGVVNDCEFVALLDTGSHFTLFKSTLAIKCGVSVRPFVKPLYGVGSTVVPALETVGEAVIEIVIDGVNAGPVVTLIVPDNVQGPDAIIGRNWLDSPAISYYKSGSQLVN</sequence>
<feature type="region of interest" description="Disordered" evidence="3">
    <location>
        <begin position="37"/>
        <end position="58"/>
    </location>
</feature>
<dbReference type="GO" id="GO:0008270">
    <property type="term" value="F:zinc ion binding"/>
    <property type="evidence" value="ECO:0007669"/>
    <property type="project" value="UniProtKB-KW"/>
</dbReference>
<dbReference type="InterPro" id="IPR021109">
    <property type="entry name" value="Peptidase_aspartic_dom_sf"/>
</dbReference>
<name>A0AAV0VZX1_9HEMI</name>
<dbReference type="Proteomes" id="UP001160148">
    <property type="component" value="Unassembled WGS sequence"/>
</dbReference>
<reference evidence="6 7" key="1">
    <citation type="submission" date="2023-01" db="EMBL/GenBank/DDBJ databases">
        <authorList>
            <person name="Whitehead M."/>
        </authorList>
    </citation>
    <scope>NUCLEOTIDE SEQUENCE [LARGE SCALE GENOMIC DNA]</scope>
</reference>
<dbReference type="SUPFAM" id="SSF50630">
    <property type="entry name" value="Acid proteases"/>
    <property type="match status" value="1"/>
</dbReference>
<protein>
    <submittedName>
        <fullName evidence="6">Uncharacterized protein</fullName>
    </submittedName>
</protein>
<gene>
    <name evidence="6" type="ORF">MEUPH1_LOCUS5019</name>
</gene>
<dbReference type="GO" id="GO:0003676">
    <property type="term" value="F:nucleic acid binding"/>
    <property type="evidence" value="ECO:0007669"/>
    <property type="project" value="InterPro"/>
</dbReference>
<feature type="domain" description="CCHC-type" evidence="4">
    <location>
        <begin position="322"/>
        <end position="336"/>
    </location>
</feature>
<evidence type="ECO:0000256" key="3">
    <source>
        <dbReference type="SAM" id="MobiDB-lite"/>
    </source>
</evidence>
<keyword evidence="1" id="KW-0378">Hydrolase</keyword>
<organism evidence="6 7">
    <name type="scientific">Macrosiphum euphorbiae</name>
    <name type="common">potato aphid</name>
    <dbReference type="NCBI Taxonomy" id="13131"/>
    <lineage>
        <taxon>Eukaryota</taxon>
        <taxon>Metazoa</taxon>
        <taxon>Ecdysozoa</taxon>
        <taxon>Arthropoda</taxon>
        <taxon>Hexapoda</taxon>
        <taxon>Insecta</taxon>
        <taxon>Pterygota</taxon>
        <taxon>Neoptera</taxon>
        <taxon>Paraneoptera</taxon>
        <taxon>Hemiptera</taxon>
        <taxon>Sternorrhyncha</taxon>
        <taxon>Aphidomorpha</taxon>
        <taxon>Aphidoidea</taxon>
        <taxon>Aphididae</taxon>
        <taxon>Macrosiphini</taxon>
        <taxon>Macrosiphum</taxon>
    </lineage>
</organism>
<dbReference type="PROSITE" id="PS50158">
    <property type="entry name" value="ZF_CCHC"/>
    <property type="match status" value="2"/>
</dbReference>
<evidence type="ECO:0000259" key="5">
    <source>
        <dbReference type="PROSITE" id="PS50175"/>
    </source>
</evidence>
<dbReference type="Gene3D" id="4.10.60.10">
    <property type="entry name" value="Zinc finger, CCHC-type"/>
    <property type="match status" value="1"/>
</dbReference>
<dbReference type="EMBL" id="CARXXK010000001">
    <property type="protein sequence ID" value="CAI6348328.1"/>
    <property type="molecule type" value="Genomic_DNA"/>
</dbReference>
<keyword evidence="2" id="KW-0479">Metal-binding</keyword>
<feature type="domain" description="Peptidase A2" evidence="5">
    <location>
        <begin position="367"/>
        <end position="450"/>
    </location>
</feature>
<dbReference type="PANTHER" id="PTHR23002">
    <property type="entry name" value="ZINC FINGER CCHC DOMAIN CONTAINING PROTEIN"/>
    <property type="match status" value="1"/>
</dbReference>
<dbReference type="InterPro" id="IPR001995">
    <property type="entry name" value="Peptidase_A2_cat"/>
</dbReference>
<proteinExistence type="predicted"/>
<dbReference type="SUPFAM" id="SSF57756">
    <property type="entry name" value="Retrovirus zinc finger-like domains"/>
    <property type="match status" value="1"/>
</dbReference>
<evidence type="ECO:0000313" key="6">
    <source>
        <dbReference type="EMBL" id="CAI6348328.1"/>
    </source>
</evidence>
<dbReference type="GO" id="GO:0006508">
    <property type="term" value="P:proteolysis"/>
    <property type="evidence" value="ECO:0007669"/>
    <property type="project" value="InterPro"/>
</dbReference>
<feature type="compositionally biased region" description="Basic and acidic residues" evidence="3">
    <location>
        <begin position="38"/>
        <end position="50"/>
    </location>
</feature>